<reference evidence="3" key="1">
    <citation type="submission" date="2017-04" db="EMBL/GenBank/DDBJ databases">
        <authorList>
            <person name="Varghese N."/>
            <person name="Submissions S."/>
        </authorList>
    </citation>
    <scope>NUCLEOTIDE SEQUENCE [LARGE SCALE GENOMIC DNA]</scope>
    <source>
        <strain evidence="3">VKM Ac-2121</strain>
    </source>
</reference>
<proteinExistence type="predicted"/>
<keyword evidence="3" id="KW-1185">Reference proteome</keyword>
<dbReference type="RefSeq" id="WP_085477580.1">
    <property type="nucleotide sequence ID" value="NZ_FXBM01000003.1"/>
</dbReference>
<dbReference type="PANTHER" id="PTHR43464">
    <property type="entry name" value="METHYLTRANSFERASE"/>
    <property type="match status" value="1"/>
</dbReference>
<gene>
    <name evidence="2" type="ORF">SAMN06295885_3171</name>
</gene>
<protein>
    <submittedName>
        <fullName evidence="2">Methyltransferase domain-containing protein</fullName>
    </submittedName>
</protein>
<evidence type="ECO:0000313" key="2">
    <source>
        <dbReference type="EMBL" id="SMH48989.1"/>
    </source>
</evidence>
<keyword evidence="2" id="KW-0808">Transferase</keyword>
<dbReference type="OrthoDB" id="8385759at2"/>
<keyword evidence="2" id="KW-0489">Methyltransferase</keyword>
<name>A0A1X7PD24_9MICO</name>
<feature type="domain" description="Methyltransferase type 12" evidence="1">
    <location>
        <begin position="61"/>
        <end position="155"/>
    </location>
</feature>
<sequence>MTDEFVEANRANWDARVADHVIAYAAEAFADDPAANHVLTDLALMAPHLPNGSVEGLDLVHLQCHIGTDSLSWARLGARVTGTDFSAEAIAAARRLAERAGVDIDFVQTLNDDAPAVLARRFDVVFTSVGVLAWLADLDAWARAVHALLRPGGLFFLREGHPMMSALAYDRDDDLVVVDEPYFPTGAPLRSDDGATYASDTVLEEHATTYQWPHSLAEILGAVLGAGLTIVAFDEHTTLPWKALPSLVPTADGFALPSGRERLPLMFSLAARRPE</sequence>
<dbReference type="CDD" id="cd02440">
    <property type="entry name" value="AdoMet_MTases"/>
    <property type="match status" value="1"/>
</dbReference>
<organism evidence="2 3">
    <name type="scientific">Rathayibacter oskolensis</name>
    <dbReference type="NCBI Taxonomy" id="1891671"/>
    <lineage>
        <taxon>Bacteria</taxon>
        <taxon>Bacillati</taxon>
        <taxon>Actinomycetota</taxon>
        <taxon>Actinomycetes</taxon>
        <taxon>Micrococcales</taxon>
        <taxon>Microbacteriaceae</taxon>
        <taxon>Rathayibacter</taxon>
    </lineage>
</organism>
<accession>A0A1X7PD24</accession>
<dbReference type="STRING" id="1891671.SAMN06295885_3171"/>
<dbReference type="SUPFAM" id="SSF53335">
    <property type="entry name" value="S-adenosyl-L-methionine-dependent methyltransferases"/>
    <property type="match status" value="1"/>
</dbReference>
<dbReference type="GO" id="GO:0008168">
    <property type="term" value="F:methyltransferase activity"/>
    <property type="evidence" value="ECO:0007669"/>
    <property type="project" value="UniProtKB-KW"/>
</dbReference>
<dbReference type="InterPro" id="IPR029063">
    <property type="entry name" value="SAM-dependent_MTases_sf"/>
</dbReference>
<evidence type="ECO:0000313" key="3">
    <source>
        <dbReference type="Proteomes" id="UP000193711"/>
    </source>
</evidence>
<dbReference type="Gene3D" id="3.40.50.150">
    <property type="entry name" value="Vaccinia Virus protein VP39"/>
    <property type="match status" value="1"/>
</dbReference>
<dbReference type="InterPro" id="IPR013217">
    <property type="entry name" value="Methyltransf_12"/>
</dbReference>
<dbReference type="EMBL" id="FXBM01000003">
    <property type="protein sequence ID" value="SMH48989.1"/>
    <property type="molecule type" value="Genomic_DNA"/>
</dbReference>
<dbReference type="PANTHER" id="PTHR43464:SF82">
    <property type="entry name" value="METHYLTRANSFERASE DOMAIN-CONTAINING PROTEIN"/>
    <property type="match status" value="1"/>
</dbReference>
<dbReference type="AlphaFoldDB" id="A0A1X7PD24"/>
<dbReference type="GO" id="GO:0032259">
    <property type="term" value="P:methylation"/>
    <property type="evidence" value="ECO:0007669"/>
    <property type="project" value="UniProtKB-KW"/>
</dbReference>
<dbReference type="Proteomes" id="UP000193711">
    <property type="component" value="Unassembled WGS sequence"/>
</dbReference>
<dbReference type="Pfam" id="PF08242">
    <property type="entry name" value="Methyltransf_12"/>
    <property type="match status" value="1"/>
</dbReference>
<evidence type="ECO:0000259" key="1">
    <source>
        <dbReference type="Pfam" id="PF08242"/>
    </source>
</evidence>